<dbReference type="CDD" id="cd01647">
    <property type="entry name" value="RT_LTR"/>
    <property type="match status" value="1"/>
</dbReference>
<keyword evidence="3" id="KW-1185">Reference proteome</keyword>
<proteinExistence type="predicted"/>
<dbReference type="InterPro" id="IPR043502">
    <property type="entry name" value="DNA/RNA_pol_sf"/>
</dbReference>
<comment type="caution">
    <text evidence="2">The sequence shown here is derived from an EMBL/GenBank/DDBJ whole genome shotgun (WGS) entry which is preliminary data.</text>
</comment>
<accession>A0A830D661</accession>
<name>A0A830D661_9LAMI</name>
<dbReference type="AlphaFoldDB" id="A0A830D661"/>
<dbReference type="InterPro" id="IPR000477">
    <property type="entry name" value="RT_dom"/>
</dbReference>
<dbReference type="Gene3D" id="3.10.10.10">
    <property type="entry name" value="HIV Type 1 Reverse Transcriptase, subunit A, domain 1"/>
    <property type="match status" value="2"/>
</dbReference>
<feature type="domain" description="Reverse transcriptase" evidence="1">
    <location>
        <begin position="562"/>
        <end position="658"/>
    </location>
</feature>
<gene>
    <name evidence="2" type="ORF">PHJA_002543400</name>
</gene>
<organism evidence="2 3">
    <name type="scientific">Phtheirospermum japonicum</name>
    <dbReference type="NCBI Taxonomy" id="374723"/>
    <lineage>
        <taxon>Eukaryota</taxon>
        <taxon>Viridiplantae</taxon>
        <taxon>Streptophyta</taxon>
        <taxon>Embryophyta</taxon>
        <taxon>Tracheophyta</taxon>
        <taxon>Spermatophyta</taxon>
        <taxon>Magnoliopsida</taxon>
        <taxon>eudicotyledons</taxon>
        <taxon>Gunneridae</taxon>
        <taxon>Pentapetalae</taxon>
        <taxon>asterids</taxon>
        <taxon>lamiids</taxon>
        <taxon>Lamiales</taxon>
        <taxon>Orobanchaceae</taxon>
        <taxon>Orobanchaceae incertae sedis</taxon>
        <taxon>Phtheirospermum</taxon>
    </lineage>
</organism>
<dbReference type="SUPFAM" id="SSF56672">
    <property type="entry name" value="DNA/RNA polymerases"/>
    <property type="match status" value="1"/>
</dbReference>
<dbReference type="Gene3D" id="3.30.70.270">
    <property type="match status" value="1"/>
</dbReference>
<dbReference type="Pfam" id="PF00078">
    <property type="entry name" value="RVT_1"/>
    <property type="match status" value="1"/>
</dbReference>
<dbReference type="FunFam" id="3.30.70.270:FF:000003">
    <property type="entry name" value="Transposon Ty3-G Gag-Pol polyprotein"/>
    <property type="match status" value="1"/>
</dbReference>
<dbReference type="PANTHER" id="PTHR24559:SF444">
    <property type="entry name" value="REVERSE TRANSCRIPTASE DOMAIN-CONTAINING PROTEIN"/>
    <property type="match status" value="1"/>
</dbReference>
<dbReference type="InterPro" id="IPR043128">
    <property type="entry name" value="Rev_trsase/Diguanyl_cyclase"/>
</dbReference>
<evidence type="ECO:0000259" key="1">
    <source>
        <dbReference type="Pfam" id="PF00078"/>
    </source>
</evidence>
<evidence type="ECO:0000313" key="2">
    <source>
        <dbReference type="EMBL" id="GFQ03995.1"/>
    </source>
</evidence>
<reference evidence="2" key="1">
    <citation type="submission" date="2020-07" db="EMBL/GenBank/DDBJ databases">
        <title>Ethylene signaling mediates host invasion by parasitic plants.</title>
        <authorList>
            <person name="Yoshida S."/>
        </authorList>
    </citation>
    <scope>NUCLEOTIDE SEQUENCE</scope>
    <source>
        <strain evidence="2">Okayama</strain>
    </source>
</reference>
<sequence length="660" mass="75440">MSSLKVEHMATTYYLVEDKCPPNRLSILLKGLLDVVPICHTYRNDTNVLPILSSLLISFLVVTVSSNGIVQTQLDLQHQKINALLGECIDLDNNEFGSQQWCCDVFLCSATLEFPAVEFELKGYLGLVSRAFHGYHSFGPFFYELSNFMLKCDPCPKSLSFAVVEALRGMNSKIQKHFHNSIFNNGCLPSEHLVAAGLCSLFISTFTYLWLKARVKWFAVSRRNRVLEAYEASLHVLHVLSFPPVFTRTRTGFAQQPLKLKILVEILDLDEKRPVDRLQSSRSTGLFFFKKTRLTAAFKVNGLVNCNLTTGNRLTITVITVTAGQRLTVTGQPVKNRRLTVTGSTRLNLLRSTACLFKHPSLCRVVDSGRFQSIEWHGSRSAALVVDFGCFWLGFLIFRSKTSADRCLLFATDQKLGEIEANPNLEKERNEIGEQDEVHNGQNEDFPATNRMRTRVDWRKLAAQLEKFRTKKFSDVFEEPKGLPPNREIEHQIVLKPGSSPKYQYPYRTTHEHKDEIERIFKEMLETGIIQNSKSPFASPVILVKKDSIWRMCVDYSQSIVITAFRTHNGHYEFLVMPFGLCNAPATFQILMNHVFSGYLRRPVLVVFDDILVYSQDLNEHIVHLEQVLLKLRENQLYAKRSKCNFGRLEIEYLGHIISH</sequence>
<protein>
    <submittedName>
        <fullName evidence="2">Transposon ty3-i gag-pol polyprotein</fullName>
    </submittedName>
</protein>
<dbReference type="EMBL" id="BMAC01000894">
    <property type="protein sequence ID" value="GFQ03995.1"/>
    <property type="molecule type" value="Genomic_DNA"/>
</dbReference>
<evidence type="ECO:0000313" key="3">
    <source>
        <dbReference type="Proteomes" id="UP000653305"/>
    </source>
</evidence>
<dbReference type="Proteomes" id="UP000653305">
    <property type="component" value="Unassembled WGS sequence"/>
</dbReference>
<dbReference type="PANTHER" id="PTHR24559">
    <property type="entry name" value="TRANSPOSON TY3-I GAG-POL POLYPROTEIN"/>
    <property type="match status" value="1"/>
</dbReference>
<dbReference type="OrthoDB" id="913483at2759"/>
<dbReference type="InterPro" id="IPR053134">
    <property type="entry name" value="RNA-dir_DNA_polymerase"/>
</dbReference>